<dbReference type="AlphaFoldDB" id="A0A7D9DF41"/>
<organism evidence="1 2">
    <name type="scientific">Paramuricea clavata</name>
    <name type="common">Red gorgonian</name>
    <name type="synonym">Violescent sea-whip</name>
    <dbReference type="NCBI Taxonomy" id="317549"/>
    <lineage>
        <taxon>Eukaryota</taxon>
        <taxon>Metazoa</taxon>
        <taxon>Cnidaria</taxon>
        <taxon>Anthozoa</taxon>
        <taxon>Octocorallia</taxon>
        <taxon>Malacalcyonacea</taxon>
        <taxon>Plexauridae</taxon>
        <taxon>Paramuricea</taxon>
    </lineage>
</organism>
<accession>A0A7D9DF41</accession>
<gene>
    <name evidence="1" type="ORF">PACLA_8A065039</name>
</gene>
<sequence length="105" mass="12063">DTDSAFRTQSVRPRTRKTEEWQEPNEFYLHHLPLLQEAVEHVSTKVTALKAKVEMAAEKHKKTASHNKIQQRRQAKRAKLHAIINVTEGPGDDCQGRTIVLMVRP</sequence>
<proteinExistence type="predicted"/>
<reference evidence="1" key="1">
    <citation type="submission" date="2020-04" db="EMBL/GenBank/DDBJ databases">
        <authorList>
            <person name="Alioto T."/>
            <person name="Alioto T."/>
            <person name="Gomez Garrido J."/>
        </authorList>
    </citation>
    <scope>NUCLEOTIDE SEQUENCE</scope>
    <source>
        <strain evidence="1">A484AB</strain>
    </source>
</reference>
<dbReference type="EMBL" id="CACRXK020000708">
    <property type="protein sequence ID" value="CAB3984216.1"/>
    <property type="molecule type" value="Genomic_DNA"/>
</dbReference>
<dbReference type="Proteomes" id="UP001152795">
    <property type="component" value="Unassembled WGS sequence"/>
</dbReference>
<feature type="non-terminal residue" evidence="1">
    <location>
        <position position="105"/>
    </location>
</feature>
<comment type="caution">
    <text evidence="1">The sequence shown here is derived from an EMBL/GenBank/DDBJ whole genome shotgun (WGS) entry which is preliminary data.</text>
</comment>
<keyword evidence="2" id="KW-1185">Reference proteome</keyword>
<protein>
    <submittedName>
        <fullName evidence="1">Uncharacterized protein</fullName>
    </submittedName>
</protein>
<name>A0A7D9DF41_PARCT</name>
<evidence type="ECO:0000313" key="2">
    <source>
        <dbReference type="Proteomes" id="UP001152795"/>
    </source>
</evidence>
<evidence type="ECO:0000313" key="1">
    <source>
        <dbReference type="EMBL" id="CAB3984216.1"/>
    </source>
</evidence>